<evidence type="ECO:0000313" key="3">
    <source>
        <dbReference type="EMBL" id="MBB6183852.1"/>
    </source>
</evidence>
<dbReference type="EMBL" id="JROI01000010">
    <property type="protein sequence ID" value="KGI78367.1"/>
    <property type="molecule type" value="Genomic_DNA"/>
</dbReference>
<dbReference type="AlphaFoldDB" id="A0A099CXM5"/>
<organism evidence="2 4">
    <name type="scientific">Oleiagrimonas soli</name>
    <dbReference type="NCBI Taxonomy" id="1543381"/>
    <lineage>
        <taxon>Bacteria</taxon>
        <taxon>Pseudomonadati</taxon>
        <taxon>Pseudomonadota</taxon>
        <taxon>Gammaproteobacteria</taxon>
        <taxon>Lysobacterales</taxon>
        <taxon>Rhodanobacteraceae</taxon>
        <taxon>Oleiagrimonas</taxon>
    </lineage>
</organism>
<evidence type="ECO:0000313" key="2">
    <source>
        <dbReference type="EMBL" id="KGI78367.1"/>
    </source>
</evidence>
<protein>
    <submittedName>
        <fullName evidence="3">Intracellular sulfur oxidation DsrE/DsrF family protein</fullName>
    </submittedName>
</protein>
<dbReference type="EMBL" id="JACHET010000001">
    <property type="protein sequence ID" value="MBB6183852.1"/>
    <property type="molecule type" value="Genomic_DNA"/>
</dbReference>
<accession>A0A099CXM5</accession>
<dbReference type="RefSeq" id="WP_043100110.1">
    <property type="nucleotide sequence ID" value="NZ_JACHET010000001.1"/>
</dbReference>
<dbReference type="Proteomes" id="UP000029708">
    <property type="component" value="Unassembled WGS sequence"/>
</dbReference>
<feature type="chain" id="PRO_5036291122" evidence="1">
    <location>
        <begin position="26"/>
        <end position="201"/>
    </location>
</feature>
<reference evidence="2 4" key="1">
    <citation type="submission" date="2014-09" db="EMBL/GenBank/DDBJ databases">
        <title>Xanthomonadaceae 3.5X direct submission.</title>
        <authorList>
            <person name="Fang T."/>
            <person name="Wang H."/>
        </authorList>
    </citation>
    <scope>NUCLEOTIDE SEQUENCE [LARGE SCALE GENOMIC DNA]</scope>
    <source>
        <strain evidence="2 4">3.5X</strain>
    </source>
</reference>
<evidence type="ECO:0000313" key="4">
    <source>
        <dbReference type="Proteomes" id="UP000029708"/>
    </source>
</evidence>
<comment type="caution">
    <text evidence="2">The sequence shown here is derived from an EMBL/GenBank/DDBJ whole genome shotgun (WGS) entry which is preliminary data.</text>
</comment>
<gene>
    <name evidence="3" type="ORF">HNQ86_001197</name>
    <name evidence="2" type="ORF">LF63_0105170</name>
</gene>
<keyword evidence="1" id="KW-0732">Signal</keyword>
<dbReference type="Gene3D" id="3.40.1260.10">
    <property type="entry name" value="DsrEFH-like"/>
    <property type="match status" value="1"/>
</dbReference>
<sequence length="201" mass="21782">MKIRRVQGSLLLAAGLWMLSTTSFAAEPHHAPMHKGASDVTWVYPVIPKFGGVHPNPGADMQPDPNADYKILVDVVTGDPSSGHQLGSLNRLARLVNLMGYAKVPQDHVHIVAVLDRQVGATALTNAAYRKFFDKKGKGENPNLPILRALKKAGVKLMICSQAMAEMGLKNSDIDPSVTVTLSALTDPVIYGHRGYTYMQL</sequence>
<feature type="signal peptide" evidence="1">
    <location>
        <begin position="1"/>
        <end position="25"/>
    </location>
</feature>
<dbReference type="HOGENOM" id="CLU_114489_1_0_6"/>
<dbReference type="InterPro" id="IPR003787">
    <property type="entry name" value="Sulphur_relay_DsrE/F-like"/>
</dbReference>
<keyword evidence="4" id="KW-1185">Reference proteome</keyword>
<dbReference type="InterPro" id="IPR027396">
    <property type="entry name" value="DsrEFH-like"/>
</dbReference>
<proteinExistence type="predicted"/>
<dbReference type="STRING" id="1543381.LF63_0105170"/>
<dbReference type="SUPFAM" id="SSF75169">
    <property type="entry name" value="DsrEFH-like"/>
    <property type="match status" value="1"/>
</dbReference>
<dbReference type="Proteomes" id="UP000560000">
    <property type="component" value="Unassembled WGS sequence"/>
</dbReference>
<evidence type="ECO:0000256" key="1">
    <source>
        <dbReference type="SAM" id="SignalP"/>
    </source>
</evidence>
<name>A0A099CXM5_9GAMM</name>
<dbReference type="Pfam" id="PF02635">
    <property type="entry name" value="DsrE"/>
    <property type="match status" value="1"/>
</dbReference>
<evidence type="ECO:0000313" key="5">
    <source>
        <dbReference type="Proteomes" id="UP000560000"/>
    </source>
</evidence>
<reference evidence="3 5" key="2">
    <citation type="submission" date="2020-08" db="EMBL/GenBank/DDBJ databases">
        <title>Genomic Encyclopedia of Type Strains, Phase IV (KMG-IV): sequencing the most valuable type-strain genomes for metagenomic binning, comparative biology and taxonomic classification.</title>
        <authorList>
            <person name="Goeker M."/>
        </authorList>
    </citation>
    <scope>NUCLEOTIDE SEQUENCE [LARGE SCALE GENOMIC DNA]</scope>
    <source>
        <strain evidence="3 5">DSM 107085</strain>
    </source>
</reference>